<dbReference type="Proteomes" id="UP000886824">
    <property type="component" value="Unassembled WGS sequence"/>
</dbReference>
<dbReference type="InterPro" id="IPR016181">
    <property type="entry name" value="Acyl_CoA_acyltransferase"/>
</dbReference>
<evidence type="ECO:0000259" key="3">
    <source>
        <dbReference type="PROSITE" id="PS51186"/>
    </source>
</evidence>
<name>A0A9D1Z5T1_9FIRM</name>
<dbReference type="InterPro" id="IPR050832">
    <property type="entry name" value="Bact_Acetyltransf"/>
</dbReference>
<protein>
    <submittedName>
        <fullName evidence="4">GNAT family N-acetyltransferase</fullName>
        <ecNumber evidence="4">2.3.1.-</ecNumber>
    </submittedName>
</protein>
<proteinExistence type="predicted"/>
<gene>
    <name evidence="4" type="ORF">H9826_09465</name>
</gene>
<feature type="domain" description="N-acetyltransferase" evidence="3">
    <location>
        <begin position="120"/>
        <end position="252"/>
    </location>
</feature>
<dbReference type="EC" id="2.3.1.-" evidence="4"/>
<feature type="domain" description="N-acetyltransferase" evidence="3">
    <location>
        <begin position="1"/>
        <end position="123"/>
    </location>
</feature>
<dbReference type="Pfam" id="PF00583">
    <property type="entry name" value="Acetyltransf_1"/>
    <property type="match status" value="2"/>
</dbReference>
<dbReference type="GO" id="GO:0016747">
    <property type="term" value="F:acyltransferase activity, transferring groups other than amino-acyl groups"/>
    <property type="evidence" value="ECO:0007669"/>
    <property type="project" value="InterPro"/>
</dbReference>
<keyword evidence="2 4" id="KW-0012">Acyltransferase</keyword>
<evidence type="ECO:0000313" key="5">
    <source>
        <dbReference type="Proteomes" id="UP000886824"/>
    </source>
</evidence>
<keyword evidence="1 4" id="KW-0808">Transferase</keyword>
<evidence type="ECO:0000256" key="1">
    <source>
        <dbReference type="ARBA" id="ARBA00022679"/>
    </source>
</evidence>
<evidence type="ECO:0000313" key="4">
    <source>
        <dbReference type="EMBL" id="HIY74180.1"/>
    </source>
</evidence>
<dbReference type="AlphaFoldDB" id="A0A9D1Z5T1"/>
<sequence>MEIRAVTALGPGGDSGLPGCFQAWEGGRLVGSLSLFVPLVHTAEVSAFVPPEYRRRGVFSALLRWAEEACRERGTAWVLFSCDGNSADGQAVAEHWGLALDHREFVLVLRGPRPALPAGPALKRMGPQDVKAVAALSGAAFGNTLKEALDMAEATLTDPARRCWGLWENGNLTAVASVGPAAEGLSIYGVAVDPVWQGRGRGRRLMAGLLGVLPREKSLVVEVDGENRRARALYEKFGFRENRRQDYFVRGL</sequence>
<dbReference type="InterPro" id="IPR000182">
    <property type="entry name" value="GNAT_dom"/>
</dbReference>
<evidence type="ECO:0000256" key="2">
    <source>
        <dbReference type="ARBA" id="ARBA00023315"/>
    </source>
</evidence>
<dbReference type="PANTHER" id="PTHR43877">
    <property type="entry name" value="AMINOALKYLPHOSPHONATE N-ACETYLTRANSFERASE-RELATED-RELATED"/>
    <property type="match status" value="1"/>
</dbReference>
<accession>A0A9D1Z5T1</accession>
<dbReference type="EMBL" id="DXCX01000097">
    <property type="protein sequence ID" value="HIY74180.1"/>
    <property type="molecule type" value="Genomic_DNA"/>
</dbReference>
<dbReference type="SUPFAM" id="SSF55729">
    <property type="entry name" value="Acyl-CoA N-acyltransferases (Nat)"/>
    <property type="match status" value="2"/>
</dbReference>
<dbReference type="CDD" id="cd04301">
    <property type="entry name" value="NAT_SF"/>
    <property type="match status" value="2"/>
</dbReference>
<dbReference type="PROSITE" id="PS51186">
    <property type="entry name" value="GNAT"/>
    <property type="match status" value="2"/>
</dbReference>
<dbReference type="Gene3D" id="3.40.630.30">
    <property type="match status" value="1"/>
</dbReference>
<organism evidence="4 5">
    <name type="scientific">Candidatus Intestinimonas merdavium</name>
    <dbReference type="NCBI Taxonomy" id="2838622"/>
    <lineage>
        <taxon>Bacteria</taxon>
        <taxon>Bacillati</taxon>
        <taxon>Bacillota</taxon>
        <taxon>Clostridia</taxon>
        <taxon>Eubacteriales</taxon>
        <taxon>Intestinimonas</taxon>
    </lineage>
</organism>
<reference evidence="4" key="1">
    <citation type="journal article" date="2021" name="PeerJ">
        <title>Extensive microbial diversity within the chicken gut microbiome revealed by metagenomics and culture.</title>
        <authorList>
            <person name="Gilroy R."/>
            <person name="Ravi A."/>
            <person name="Getino M."/>
            <person name="Pursley I."/>
            <person name="Horton D.L."/>
            <person name="Alikhan N.F."/>
            <person name="Baker D."/>
            <person name="Gharbi K."/>
            <person name="Hall N."/>
            <person name="Watson M."/>
            <person name="Adriaenssens E.M."/>
            <person name="Foster-Nyarko E."/>
            <person name="Jarju S."/>
            <person name="Secka A."/>
            <person name="Antonio M."/>
            <person name="Oren A."/>
            <person name="Chaudhuri R.R."/>
            <person name="La Ragione R."/>
            <person name="Hildebrand F."/>
            <person name="Pallen M.J."/>
        </authorList>
    </citation>
    <scope>NUCLEOTIDE SEQUENCE</scope>
    <source>
        <strain evidence="4">CHK33-7979</strain>
    </source>
</reference>
<reference evidence="4" key="2">
    <citation type="submission" date="2021-04" db="EMBL/GenBank/DDBJ databases">
        <authorList>
            <person name="Gilroy R."/>
        </authorList>
    </citation>
    <scope>NUCLEOTIDE SEQUENCE</scope>
    <source>
        <strain evidence="4">CHK33-7979</strain>
    </source>
</reference>
<comment type="caution">
    <text evidence="4">The sequence shown here is derived from an EMBL/GenBank/DDBJ whole genome shotgun (WGS) entry which is preliminary data.</text>
</comment>